<gene>
    <name evidence="1" type="ORF">GCM10010310_43930</name>
</gene>
<keyword evidence="2" id="KW-1185">Reference proteome</keyword>
<proteinExistence type="predicted"/>
<dbReference type="InterPro" id="IPR011989">
    <property type="entry name" value="ARM-like"/>
</dbReference>
<dbReference type="Proteomes" id="UP001499989">
    <property type="component" value="Unassembled WGS sequence"/>
</dbReference>
<evidence type="ECO:0000313" key="1">
    <source>
        <dbReference type="EMBL" id="GAA2688880.1"/>
    </source>
</evidence>
<accession>A0ABN3SYG1</accession>
<dbReference type="RefSeq" id="WP_011029741.1">
    <property type="nucleotide sequence ID" value="NZ_BAAASK010000013.1"/>
</dbReference>
<dbReference type="InterPro" id="IPR016024">
    <property type="entry name" value="ARM-type_fold"/>
</dbReference>
<dbReference type="EMBL" id="BAAASK010000013">
    <property type="protein sequence ID" value="GAA2688880.1"/>
    <property type="molecule type" value="Genomic_DNA"/>
</dbReference>
<sequence>MISTPRCASRRCAGPDRAVPVLAKARADRNADVRKSAVLAPTRHTDAAEDARTALATATGDTDAAGRAYATRAL</sequence>
<evidence type="ECO:0000313" key="2">
    <source>
        <dbReference type="Proteomes" id="UP001499989"/>
    </source>
</evidence>
<evidence type="ECO:0008006" key="3">
    <source>
        <dbReference type="Google" id="ProtNLM"/>
    </source>
</evidence>
<organism evidence="1 2">
    <name type="scientific">Streptomyces violaceolatus</name>
    <dbReference type="NCBI Taxonomy" id="67378"/>
    <lineage>
        <taxon>Bacteria</taxon>
        <taxon>Bacillati</taxon>
        <taxon>Actinomycetota</taxon>
        <taxon>Actinomycetes</taxon>
        <taxon>Kitasatosporales</taxon>
        <taxon>Streptomycetaceae</taxon>
        <taxon>Streptomyces</taxon>
        <taxon>Streptomyces violaceoruber group</taxon>
    </lineage>
</organism>
<protein>
    <recommendedName>
        <fullName evidence="3">HEAT repeat domain-containing protein</fullName>
    </recommendedName>
</protein>
<dbReference type="SUPFAM" id="SSF48371">
    <property type="entry name" value="ARM repeat"/>
    <property type="match status" value="1"/>
</dbReference>
<dbReference type="Gene3D" id="1.25.10.10">
    <property type="entry name" value="Leucine-rich Repeat Variant"/>
    <property type="match status" value="1"/>
</dbReference>
<reference evidence="1 2" key="1">
    <citation type="journal article" date="2019" name="Int. J. Syst. Evol. Microbiol.">
        <title>The Global Catalogue of Microorganisms (GCM) 10K type strain sequencing project: providing services to taxonomists for standard genome sequencing and annotation.</title>
        <authorList>
            <consortium name="The Broad Institute Genomics Platform"/>
            <consortium name="The Broad Institute Genome Sequencing Center for Infectious Disease"/>
            <person name="Wu L."/>
            <person name="Ma J."/>
        </authorList>
    </citation>
    <scope>NUCLEOTIDE SEQUENCE [LARGE SCALE GENOMIC DNA]</scope>
    <source>
        <strain evidence="1 2">JCM 4531</strain>
    </source>
</reference>
<dbReference type="GeneID" id="91384443"/>
<comment type="caution">
    <text evidence="1">The sequence shown here is derived from an EMBL/GenBank/DDBJ whole genome shotgun (WGS) entry which is preliminary data.</text>
</comment>
<name>A0ABN3SYG1_9ACTN</name>